<proteinExistence type="predicted"/>
<dbReference type="EMBL" id="BTGD01000013">
    <property type="protein sequence ID" value="GMM57676.1"/>
    <property type="molecule type" value="Genomic_DNA"/>
</dbReference>
<evidence type="ECO:0000313" key="3">
    <source>
        <dbReference type="EMBL" id="GMM57676.1"/>
    </source>
</evidence>
<dbReference type="PANTHER" id="PTHR47260:SF1">
    <property type="entry name" value="UPF0644 PROTEIN PB2B4.06"/>
    <property type="match status" value="1"/>
</dbReference>
<dbReference type="InterPro" id="IPR029069">
    <property type="entry name" value="HotDog_dom_sf"/>
</dbReference>
<comment type="caution">
    <text evidence="3">The sequence shown here is derived from an EMBL/GenBank/DDBJ whole genome shotgun (WGS) entry which is preliminary data.</text>
</comment>
<feature type="domain" description="Thioesterase" evidence="2">
    <location>
        <begin position="166"/>
        <end position="241"/>
    </location>
</feature>
<evidence type="ECO:0000256" key="1">
    <source>
        <dbReference type="SAM" id="Phobius"/>
    </source>
</evidence>
<keyword evidence="1" id="KW-1133">Transmembrane helix</keyword>
<dbReference type="Pfam" id="PF03061">
    <property type="entry name" value="4HBT"/>
    <property type="match status" value="1"/>
</dbReference>
<dbReference type="InterPro" id="IPR006683">
    <property type="entry name" value="Thioestr_dom"/>
</dbReference>
<dbReference type="SUPFAM" id="SSF54637">
    <property type="entry name" value="Thioesterase/thiol ester dehydrase-isomerase"/>
    <property type="match status" value="1"/>
</dbReference>
<keyword evidence="4" id="KW-1185">Reference proteome</keyword>
<feature type="transmembrane region" description="Helical" evidence="1">
    <location>
        <begin position="45"/>
        <end position="62"/>
    </location>
</feature>
<evidence type="ECO:0000259" key="2">
    <source>
        <dbReference type="Pfam" id="PF03061"/>
    </source>
</evidence>
<keyword evidence="1" id="KW-0812">Transmembrane</keyword>
<dbReference type="Proteomes" id="UP001377567">
    <property type="component" value="Unassembled WGS sequence"/>
</dbReference>
<organism evidence="3 4">
    <name type="scientific">Maudiozyma humilis</name>
    <name type="common">Sour dough yeast</name>
    <name type="synonym">Kazachstania humilis</name>
    <dbReference type="NCBI Taxonomy" id="51915"/>
    <lineage>
        <taxon>Eukaryota</taxon>
        <taxon>Fungi</taxon>
        <taxon>Dikarya</taxon>
        <taxon>Ascomycota</taxon>
        <taxon>Saccharomycotina</taxon>
        <taxon>Saccharomycetes</taxon>
        <taxon>Saccharomycetales</taxon>
        <taxon>Saccharomycetaceae</taxon>
        <taxon>Maudiozyma</taxon>
    </lineage>
</organism>
<accession>A0AAV5S1V1</accession>
<dbReference type="InterPro" id="IPR052061">
    <property type="entry name" value="PTE-AB_protein"/>
</dbReference>
<reference evidence="3 4" key="1">
    <citation type="journal article" date="2023" name="Elife">
        <title>Identification of key yeast species and microbe-microbe interactions impacting larval growth of Drosophila in the wild.</title>
        <authorList>
            <person name="Mure A."/>
            <person name="Sugiura Y."/>
            <person name="Maeda R."/>
            <person name="Honda K."/>
            <person name="Sakurai N."/>
            <person name="Takahashi Y."/>
            <person name="Watada M."/>
            <person name="Katoh T."/>
            <person name="Gotoh A."/>
            <person name="Gotoh Y."/>
            <person name="Taniguchi I."/>
            <person name="Nakamura K."/>
            <person name="Hayashi T."/>
            <person name="Katayama T."/>
            <person name="Uemura T."/>
            <person name="Hattori Y."/>
        </authorList>
    </citation>
    <scope>NUCLEOTIDE SEQUENCE [LARGE SCALE GENOMIC DNA]</scope>
    <source>
        <strain evidence="3 4">KH-74</strain>
    </source>
</reference>
<dbReference type="Gene3D" id="3.10.129.10">
    <property type="entry name" value="Hotdog Thioesterase"/>
    <property type="match status" value="1"/>
</dbReference>
<gene>
    <name evidence="3" type="ORF">DAKH74_042920</name>
</gene>
<evidence type="ECO:0000313" key="4">
    <source>
        <dbReference type="Proteomes" id="UP001377567"/>
    </source>
</evidence>
<protein>
    <submittedName>
        <fullName evidence="3">Fmp10 protein</fullName>
    </submittedName>
</protein>
<name>A0AAV5S1V1_MAUHU</name>
<keyword evidence="1" id="KW-0472">Membrane</keyword>
<dbReference type="AlphaFoldDB" id="A0AAV5S1V1"/>
<dbReference type="PANTHER" id="PTHR47260">
    <property type="entry name" value="UPF0644 PROTEIN PB2B4.06"/>
    <property type="match status" value="1"/>
</dbReference>
<sequence>MFRQTLRQGAAARMGLVGRRLASSQGALPRFASGAASSGKKASKAVPLAIFGASFCVGWFFTQHMTFTDLMAWWRYDTLPATAPEVRDYQASLVARAEQLPVVKQLKSKGYVEVFANAQGENRLITSALSSPGAIAVAPKFYYNPETKETVGLYHLGMKLTGYPFIVHGGVLATVMEDLMREAVCVVRGGEMRGLEKTRDLNVSYKFPAFANQFVVVRTTDVETFGKGLKMRCEVMDQTGNNQLVTGGAVFST</sequence>
<dbReference type="CDD" id="cd03440">
    <property type="entry name" value="hot_dog"/>
    <property type="match status" value="1"/>
</dbReference>